<dbReference type="Proteomes" id="UP000075809">
    <property type="component" value="Unassembled WGS sequence"/>
</dbReference>
<name>A0A151WXQ9_9HYME</name>
<evidence type="ECO:0000313" key="1">
    <source>
        <dbReference type="EMBL" id="KYQ52702.1"/>
    </source>
</evidence>
<protein>
    <submittedName>
        <fullName evidence="1">Uncharacterized protein</fullName>
    </submittedName>
</protein>
<organism evidence="1 2">
    <name type="scientific">Mycetomoellerius zeteki</name>
    <dbReference type="NCBI Taxonomy" id="64791"/>
    <lineage>
        <taxon>Eukaryota</taxon>
        <taxon>Metazoa</taxon>
        <taxon>Ecdysozoa</taxon>
        <taxon>Arthropoda</taxon>
        <taxon>Hexapoda</taxon>
        <taxon>Insecta</taxon>
        <taxon>Pterygota</taxon>
        <taxon>Neoptera</taxon>
        <taxon>Endopterygota</taxon>
        <taxon>Hymenoptera</taxon>
        <taxon>Apocrita</taxon>
        <taxon>Aculeata</taxon>
        <taxon>Formicoidea</taxon>
        <taxon>Formicidae</taxon>
        <taxon>Myrmicinae</taxon>
        <taxon>Mycetomoellerius</taxon>
    </lineage>
</organism>
<proteinExistence type="predicted"/>
<sequence>MICVPRITIQSKRLWGVVKTGTVDCARLESRGETPRKLALRRYVGLLTKPKIIRERVTTRTTNGIQGISRKCIARHRN</sequence>
<dbReference type="EMBL" id="KQ982656">
    <property type="protein sequence ID" value="KYQ52702.1"/>
    <property type="molecule type" value="Genomic_DNA"/>
</dbReference>
<keyword evidence="2" id="KW-1185">Reference proteome</keyword>
<gene>
    <name evidence="1" type="ORF">ALC60_08117</name>
</gene>
<reference evidence="1 2" key="1">
    <citation type="submission" date="2015-09" db="EMBL/GenBank/DDBJ databases">
        <title>Trachymyrmex zeteki WGS genome.</title>
        <authorList>
            <person name="Nygaard S."/>
            <person name="Hu H."/>
            <person name="Boomsma J."/>
            <person name="Zhang G."/>
        </authorList>
    </citation>
    <scope>NUCLEOTIDE SEQUENCE [LARGE SCALE GENOMIC DNA]</scope>
    <source>
        <strain evidence="1">Tzet28-1</strain>
        <tissue evidence="1">Whole body</tissue>
    </source>
</reference>
<evidence type="ECO:0000313" key="2">
    <source>
        <dbReference type="Proteomes" id="UP000075809"/>
    </source>
</evidence>
<accession>A0A151WXQ9</accession>
<dbReference type="AlphaFoldDB" id="A0A151WXQ9"/>